<dbReference type="Pfam" id="PF00011">
    <property type="entry name" value="HSP20"/>
    <property type="match status" value="1"/>
</dbReference>
<evidence type="ECO:0000259" key="4">
    <source>
        <dbReference type="PROSITE" id="PS01031"/>
    </source>
</evidence>
<dbReference type="InterPro" id="IPR008978">
    <property type="entry name" value="HSP20-like_chaperone"/>
</dbReference>
<evidence type="ECO:0000256" key="1">
    <source>
        <dbReference type="ARBA" id="ARBA00023016"/>
    </source>
</evidence>
<comment type="caution">
    <text evidence="5">The sequence shown here is derived from an EMBL/GenBank/DDBJ whole genome shotgun (WGS) entry which is preliminary data.</text>
</comment>
<dbReference type="AlphaFoldDB" id="A0ABD1Y3V2"/>
<sequence>MGLTREDVKVKIEDGETLEVSGERVKEEAEKTDIWHLLERTPGTFLRKFRLPENIVKDVIKAQVENGVLTIVIPKIPPPKPEVRAIEVQINAVKAQVENGVLTITLGSENLPKVCPPKAEVRRIQII</sequence>
<name>A0ABD1Y3V2_9MARC</name>
<evidence type="ECO:0000256" key="2">
    <source>
        <dbReference type="PROSITE-ProRule" id="PRU00285"/>
    </source>
</evidence>
<comment type="similarity">
    <text evidence="2 3">Belongs to the small heat shock protein (HSP20) family.</text>
</comment>
<dbReference type="PROSITE" id="PS01031">
    <property type="entry name" value="SHSP"/>
    <property type="match status" value="1"/>
</dbReference>
<evidence type="ECO:0000313" key="6">
    <source>
        <dbReference type="Proteomes" id="UP001605036"/>
    </source>
</evidence>
<dbReference type="Proteomes" id="UP001605036">
    <property type="component" value="Unassembled WGS sequence"/>
</dbReference>
<dbReference type="SUPFAM" id="SSF49764">
    <property type="entry name" value="HSP20-like chaperones"/>
    <property type="match status" value="1"/>
</dbReference>
<dbReference type="Gene3D" id="2.60.40.790">
    <property type="match status" value="1"/>
</dbReference>
<dbReference type="InterPro" id="IPR031107">
    <property type="entry name" value="Small_HSP"/>
</dbReference>
<organism evidence="5 6">
    <name type="scientific">Riccia fluitans</name>
    <dbReference type="NCBI Taxonomy" id="41844"/>
    <lineage>
        <taxon>Eukaryota</taxon>
        <taxon>Viridiplantae</taxon>
        <taxon>Streptophyta</taxon>
        <taxon>Embryophyta</taxon>
        <taxon>Marchantiophyta</taxon>
        <taxon>Marchantiopsida</taxon>
        <taxon>Marchantiidae</taxon>
        <taxon>Marchantiales</taxon>
        <taxon>Ricciaceae</taxon>
        <taxon>Riccia</taxon>
    </lineage>
</organism>
<accession>A0ABD1Y3V2</accession>
<reference evidence="5 6" key="1">
    <citation type="submission" date="2024-09" db="EMBL/GenBank/DDBJ databases">
        <title>Chromosome-scale assembly of Riccia fluitans.</title>
        <authorList>
            <person name="Paukszto L."/>
            <person name="Sawicki J."/>
            <person name="Karawczyk K."/>
            <person name="Piernik-Szablinska J."/>
            <person name="Szczecinska M."/>
            <person name="Mazdziarz M."/>
        </authorList>
    </citation>
    <scope>NUCLEOTIDE SEQUENCE [LARGE SCALE GENOMIC DNA]</scope>
    <source>
        <strain evidence="5">Rf_01</strain>
        <tissue evidence="5">Aerial parts of the thallus</tissue>
    </source>
</reference>
<evidence type="ECO:0000313" key="5">
    <source>
        <dbReference type="EMBL" id="KAL2621316.1"/>
    </source>
</evidence>
<feature type="domain" description="SHSP" evidence="4">
    <location>
        <begin position="1"/>
        <end position="91"/>
    </location>
</feature>
<evidence type="ECO:0000256" key="3">
    <source>
        <dbReference type="RuleBase" id="RU003616"/>
    </source>
</evidence>
<dbReference type="InterPro" id="IPR002068">
    <property type="entry name" value="A-crystallin/Hsp20_dom"/>
</dbReference>
<keyword evidence="1" id="KW-0346">Stress response</keyword>
<dbReference type="EMBL" id="JBHFFA010000006">
    <property type="protein sequence ID" value="KAL2621316.1"/>
    <property type="molecule type" value="Genomic_DNA"/>
</dbReference>
<protein>
    <recommendedName>
        <fullName evidence="4">SHSP domain-containing protein</fullName>
    </recommendedName>
</protein>
<keyword evidence="6" id="KW-1185">Reference proteome</keyword>
<dbReference type="PANTHER" id="PTHR11527">
    <property type="entry name" value="HEAT-SHOCK PROTEIN 20 FAMILY MEMBER"/>
    <property type="match status" value="1"/>
</dbReference>
<gene>
    <name evidence="5" type="ORF">R1flu_001521</name>
</gene>
<proteinExistence type="inferred from homology"/>